<accession>A0A9P4QBH4</accession>
<dbReference type="SUPFAM" id="SSF51735">
    <property type="entry name" value="NAD(P)-binding Rossmann-fold domains"/>
    <property type="match status" value="1"/>
</dbReference>
<evidence type="ECO:0000313" key="5">
    <source>
        <dbReference type="EMBL" id="KAF2723354.1"/>
    </source>
</evidence>
<dbReference type="GO" id="GO:0000140">
    <property type="term" value="F:acylglycerone-phosphate reductase (NADP+) activity"/>
    <property type="evidence" value="ECO:0007669"/>
    <property type="project" value="TreeGrafter"/>
</dbReference>
<dbReference type="InterPro" id="IPR002347">
    <property type="entry name" value="SDR_fam"/>
</dbReference>
<comment type="similarity">
    <text evidence="1 4">Belongs to the short-chain dehydrogenases/reductases (SDR) family.</text>
</comment>
<organism evidence="5 6">
    <name type="scientific">Polychaeton citri CBS 116435</name>
    <dbReference type="NCBI Taxonomy" id="1314669"/>
    <lineage>
        <taxon>Eukaryota</taxon>
        <taxon>Fungi</taxon>
        <taxon>Dikarya</taxon>
        <taxon>Ascomycota</taxon>
        <taxon>Pezizomycotina</taxon>
        <taxon>Dothideomycetes</taxon>
        <taxon>Dothideomycetidae</taxon>
        <taxon>Capnodiales</taxon>
        <taxon>Capnodiaceae</taxon>
        <taxon>Polychaeton</taxon>
    </lineage>
</organism>
<protein>
    <submittedName>
        <fullName evidence="5">IBR finger domain protein</fullName>
    </submittedName>
</protein>
<gene>
    <name evidence="5" type="ORF">K431DRAFT_264935</name>
</gene>
<sequence length="283" mass="30842">MADSKRSVLITGCSDGGMGAALAIEFHKAGLHVYATARDSSKMKTLAALGIETLLLDIQSESSIQDCVRKVSRLDILINNAGATYTMPIADISISEAKKLFDLNVWGYIAVTQAFLPLLLSSPKAIIANHTSIGAGSAIPFQATYNASKAAMAMFSDTLRLELQPFRVSVVELRTGGVKTNIAKSMQAKNPQLPEDSIYSPAKEVVERALRIEYFQDMGITPEQWAKGVVADLLKAIPPSFIWRGESAWLGWFGSLLPHGWLDRTIKKMTGLDKIESIIAREQ</sequence>
<dbReference type="PRINTS" id="PR00080">
    <property type="entry name" value="SDRFAMILY"/>
</dbReference>
<evidence type="ECO:0000256" key="3">
    <source>
        <dbReference type="ARBA" id="ARBA00023002"/>
    </source>
</evidence>
<dbReference type="AlphaFoldDB" id="A0A9P4QBH4"/>
<evidence type="ECO:0000256" key="4">
    <source>
        <dbReference type="RuleBase" id="RU000363"/>
    </source>
</evidence>
<dbReference type="Proteomes" id="UP000799441">
    <property type="component" value="Unassembled WGS sequence"/>
</dbReference>
<dbReference type="Gene3D" id="3.40.50.720">
    <property type="entry name" value="NAD(P)-binding Rossmann-like Domain"/>
    <property type="match status" value="1"/>
</dbReference>
<keyword evidence="2" id="KW-0521">NADP</keyword>
<dbReference type="InterPro" id="IPR036291">
    <property type="entry name" value="NAD(P)-bd_dom_sf"/>
</dbReference>
<dbReference type="Pfam" id="PF00106">
    <property type="entry name" value="adh_short"/>
    <property type="match status" value="1"/>
</dbReference>
<dbReference type="PROSITE" id="PS00061">
    <property type="entry name" value="ADH_SHORT"/>
    <property type="match status" value="1"/>
</dbReference>
<dbReference type="PANTHER" id="PTHR44169">
    <property type="entry name" value="NADPH-DEPENDENT 1-ACYLDIHYDROXYACETONE PHOSPHATE REDUCTASE"/>
    <property type="match status" value="1"/>
</dbReference>
<name>A0A9P4QBH4_9PEZI</name>
<evidence type="ECO:0000256" key="2">
    <source>
        <dbReference type="ARBA" id="ARBA00022857"/>
    </source>
</evidence>
<dbReference type="InterPro" id="IPR020904">
    <property type="entry name" value="Sc_DH/Rdtase_CS"/>
</dbReference>
<dbReference type="CDD" id="cd05374">
    <property type="entry name" value="17beta-HSD-like_SDR_c"/>
    <property type="match status" value="1"/>
</dbReference>
<dbReference type="PRINTS" id="PR00081">
    <property type="entry name" value="GDHRDH"/>
</dbReference>
<keyword evidence="3" id="KW-0560">Oxidoreductase</keyword>
<dbReference type="OrthoDB" id="2102561at2759"/>
<comment type="caution">
    <text evidence="5">The sequence shown here is derived from an EMBL/GenBank/DDBJ whole genome shotgun (WGS) entry which is preliminary data.</text>
</comment>
<evidence type="ECO:0000256" key="1">
    <source>
        <dbReference type="ARBA" id="ARBA00006484"/>
    </source>
</evidence>
<reference evidence="5" key="1">
    <citation type="journal article" date="2020" name="Stud. Mycol.">
        <title>101 Dothideomycetes genomes: a test case for predicting lifestyles and emergence of pathogens.</title>
        <authorList>
            <person name="Haridas S."/>
            <person name="Albert R."/>
            <person name="Binder M."/>
            <person name="Bloem J."/>
            <person name="Labutti K."/>
            <person name="Salamov A."/>
            <person name="Andreopoulos B."/>
            <person name="Baker S."/>
            <person name="Barry K."/>
            <person name="Bills G."/>
            <person name="Bluhm B."/>
            <person name="Cannon C."/>
            <person name="Castanera R."/>
            <person name="Culley D."/>
            <person name="Daum C."/>
            <person name="Ezra D."/>
            <person name="Gonzalez J."/>
            <person name="Henrissat B."/>
            <person name="Kuo A."/>
            <person name="Liang C."/>
            <person name="Lipzen A."/>
            <person name="Lutzoni F."/>
            <person name="Magnuson J."/>
            <person name="Mondo S."/>
            <person name="Nolan M."/>
            <person name="Ohm R."/>
            <person name="Pangilinan J."/>
            <person name="Park H.-J."/>
            <person name="Ramirez L."/>
            <person name="Alfaro M."/>
            <person name="Sun H."/>
            <person name="Tritt A."/>
            <person name="Yoshinaga Y."/>
            <person name="Zwiers L.-H."/>
            <person name="Turgeon B."/>
            <person name="Goodwin S."/>
            <person name="Spatafora J."/>
            <person name="Crous P."/>
            <person name="Grigoriev I."/>
        </authorList>
    </citation>
    <scope>NUCLEOTIDE SEQUENCE</scope>
    <source>
        <strain evidence="5">CBS 116435</strain>
    </source>
</reference>
<dbReference type="GO" id="GO:0004806">
    <property type="term" value="F:triacylglycerol lipase activity"/>
    <property type="evidence" value="ECO:0007669"/>
    <property type="project" value="TreeGrafter"/>
</dbReference>
<dbReference type="PANTHER" id="PTHR44169:SF6">
    <property type="entry name" value="NADPH-DEPENDENT 1-ACYLDIHYDROXYACETONE PHOSPHATE REDUCTASE"/>
    <property type="match status" value="1"/>
</dbReference>
<keyword evidence="6" id="KW-1185">Reference proteome</keyword>
<dbReference type="GO" id="GO:0005811">
    <property type="term" value="C:lipid droplet"/>
    <property type="evidence" value="ECO:0007669"/>
    <property type="project" value="TreeGrafter"/>
</dbReference>
<dbReference type="GO" id="GO:0005783">
    <property type="term" value="C:endoplasmic reticulum"/>
    <property type="evidence" value="ECO:0007669"/>
    <property type="project" value="TreeGrafter"/>
</dbReference>
<dbReference type="GO" id="GO:0006654">
    <property type="term" value="P:phosphatidic acid biosynthetic process"/>
    <property type="evidence" value="ECO:0007669"/>
    <property type="project" value="TreeGrafter"/>
</dbReference>
<proteinExistence type="inferred from homology"/>
<dbReference type="GO" id="GO:0019433">
    <property type="term" value="P:triglyceride catabolic process"/>
    <property type="evidence" value="ECO:0007669"/>
    <property type="project" value="TreeGrafter"/>
</dbReference>
<dbReference type="EMBL" id="MU003777">
    <property type="protein sequence ID" value="KAF2723354.1"/>
    <property type="molecule type" value="Genomic_DNA"/>
</dbReference>
<evidence type="ECO:0000313" key="6">
    <source>
        <dbReference type="Proteomes" id="UP000799441"/>
    </source>
</evidence>